<comment type="caution">
    <text evidence="1">The sequence shown here is derived from an EMBL/GenBank/DDBJ whole genome shotgun (WGS) entry which is preliminary data.</text>
</comment>
<feature type="non-terminal residue" evidence="1">
    <location>
        <position position="1"/>
    </location>
</feature>
<reference evidence="1 2" key="1">
    <citation type="submission" date="2019-11" db="EMBL/GenBank/DDBJ databases">
        <title>Whole genome sequence of Oryza granulata.</title>
        <authorList>
            <person name="Li W."/>
        </authorList>
    </citation>
    <scope>NUCLEOTIDE SEQUENCE [LARGE SCALE GENOMIC DNA]</scope>
    <source>
        <strain evidence="2">cv. Menghai</strain>
        <tissue evidence="1">Leaf</tissue>
    </source>
</reference>
<sequence>AEEELNLNATALEFDFCDSPVEKRSLEQCWISRSPWFYGLKHPQRHDARTLFNWLATADSAELGRSWIMHPSPRFIELTGHILKQMFIDGTQLSYDAIDLGIRRIRQLDDEMYKCHNGVRWRHFIESDFAVQSLAGEDPVRSKSVRDQFLGESVTYNTMSCRMAVSTKFHDMHSPTVAKLQECIAKCIDTFYTGWYPDWEGWITRFFAVDNQEAIRCSQNSGIIALLAARDFDGSKISSLVGQDYDSVLSTFKMTMLYELLSIKGNFAKVPSAFVQSVED</sequence>
<keyword evidence="2" id="KW-1185">Reference proteome</keyword>
<dbReference type="Proteomes" id="UP000479710">
    <property type="component" value="Unassembled WGS sequence"/>
</dbReference>
<proteinExistence type="predicted"/>
<organism evidence="1 2">
    <name type="scientific">Oryza meyeriana var. granulata</name>
    <dbReference type="NCBI Taxonomy" id="110450"/>
    <lineage>
        <taxon>Eukaryota</taxon>
        <taxon>Viridiplantae</taxon>
        <taxon>Streptophyta</taxon>
        <taxon>Embryophyta</taxon>
        <taxon>Tracheophyta</taxon>
        <taxon>Spermatophyta</taxon>
        <taxon>Magnoliopsida</taxon>
        <taxon>Liliopsida</taxon>
        <taxon>Poales</taxon>
        <taxon>Poaceae</taxon>
        <taxon>BOP clade</taxon>
        <taxon>Oryzoideae</taxon>
        <taxon>Oryzeae</taxon>
        <taxon>Oryzinae</taxon>
        <taxon>Oryza</taxon>
        <taxon>Oryza meyeriana</taxon>
    </lineage>
</organism>
<evidence type="ECO:0000313" key="2">
    <source>
        <dbReference type="Proteomes" id="UP000479710"/>
    </source>
</evidence>
<evidence type="ECO:0000313" key="1">
    <source>
        <dbReference type="EMBL" id="KAF0889436.1"/>
    </source>
</evidence>
<protein>
    <submittedName>
        <fullName evidence="1">Uncharacterized protein</fullName>
    </submittedName>
</protein>
<dbReference type="AlphaFoldDB" id="A0A6G1BNI8"/>
<dbReference type="EMBL" id="SPHZ02000012">
    <property type="protein sequence ID" value="KAF0889436.1"/>
    <property type="molecule type" value="Genomic_DNA"/>
</dbReference>
<dbReference type="OrthoDB" id="695963at2759"/>
<name>A0A6G1BNI8_9ORYZ</name>
<gene>
    <name evidence="1" type="ORF">E2562_024501</name>
</gene>
<accession>A0A6G1BNI8</accession>